<dbReference type="SMART" id="SM00382">
    <property type="entry name" value="AAA"/>
    <property type="match status" value="1"/>
</dbReference>
<dbReference type="Proteomes" id="UP001500782">
    <property type="component" value="Unassembled WGS sequence"/>
</dbReference>
<dbReference type="GO" id="GO:0005524">
    <property type="term" value="F:ATP binding"/>
    <property type="evidence" value="ECO:0007669"/>
    <property type="project" value="UniProtKB-KW"/>
</dbReference>
<reference evidence="6 7" key="1">
    <citation type="journal article" date="2019" name="Int. J. Syst. Evol. Microbiol.">
        <title>The Global Catalogue of Microorganisms (GCM) 10K type strain sequencing project: providing services to taxonomists for standard genome sequencing and annotation.</title>
        <authorList>
            <consortium name="The Broad Institute Genomics Platform"/>
            <consortium name="The Broad Institute Genome Sequencing Center for Infectious Disease"/>
            <person name="Wu L."/>
            <person name="Ma J."/>
        </authorList>
    </citation>
    <scope>NUCLEOTIDE SEQUENCE [LARGE SCALE GENOMIC DNA]</scope>
    <source>
        <strain evidence="6 7">JCM 9731</strain>
    </source>
</reference>
<name>A0ABN0VUY4_9BACI</name>
<keyword evidence="2" id="KW-0547">Nucleotide-binding</keyword>
<dbReference type="PROSITE" id="PS00211">
    <property type="entry name" value="ABC_TRANSPORTER_1"/>
    <property type="match status" value="1"/>
</dbReference>
<evidence type="ECO:0000313" key="6">
    <source>
        <dbReference type="EMBL" id="GAA0317757.1"/>
    </source>
</evidence>
<keyword evidence="7" id="KW-1185">Reference proteome</keyword>
<dbReference type="PANTHER" id="PTHR42788">
    <property type="entry name" value="TAURINE IMPORT ATP-BINDING PROTEIN-RELATED"/>
    <property type="match status" value="1"/>
</dbReference>
<evidence type="ECO:0000256" key="2">
    <source>
        <dbReference type="ARBA" id="ARBA00022741"/>
    </source>
</evidence>
<evidence type="ECO:0000256" key="3">
    <source>
        <dbReference type="ARBA" id="ARBA00022840"/>
    </source>
</evidence>
<evidence type="ECO:0000313" key="7">
    <source>
        <dbReference type="Proteomes" id="UP001500782"/>
    </source>
</evidence>
<dbReference type="Gene3D" id="3.40.50.300">
    <property type="entry name" value="P-loop containing nucleotide triphosphate hydrolases"/>
    <property type="match status" value="1"/>
</dbReference>
<evidence type="ECO:0000259" key="5">
    <source>
        <dbReference type="PROSITE" id="PS50893"/>
    </source>
</evidence>
<dbReference type="InterPro" id="IPR027417">
    <property type="entry name" value="P-loop_NTPase"/>
</dbReference>
<keyword evidence="1" id="KW-0813">Transport</keyword>
<dbReference type="EMBL" id="BAAADJ010000004">
    <property type="protein sequence ID" value="GAA0317757.1"/>
    <property type="molecule type" value="Genomic_DNA"/>
</dbReference>
<proteinExistence type="predicted"/>
<evidence type="ECO:0000256" key="1">
    <source>
        <dbReference type="ARBA" id="ARBA00022448"/>
    </source>
</evidence>
<protein>
    <submittedName>
        <fullName evidence="6">ABC transporter ATP-binding protein</fullName>
    </submittedName>
</protein>
<feature type="domain" description="ABC transporter" evidence="5">
    <location>
        <begin position="4"/>
        <end position="233"/>
    </location>
</feature>
<dbReference type="SUPFAM" id="SSF52540">
    <property type="entry name" value="P-loop containing nucleoside triphosphate hydrolases"/>
    <property type="match status" value="1"/>
</dbReference>
<dbReference type="RefSeq" id="WP_343796120.1">
    <property type="nucleotide sequence ID" value="NZ_BAAADJ010000004.1"/>
</dbReference>
<keyword evidence="3 6" id="KW-0067">ATP-binding</keyword>
<keyword evidence="4" id="KW-1278">Translocase</keyword>
<sequence>MSFLELKDVSYGYDSNEQVVEGMNWKLEKGQFYSLLGKSGCGKTTLLKLASGLLQPKQGSVFLDQKKILKPSPKIGYVFQSPTLLEWKTVMDNILLPLSLRRKIRKEDREYAEELLHLMGGLSHFADKYPLDLSGGQQSRVAIARALIHHPSMLFLDEPFAALDAITKEELQDDLLKLCQKENKTVLFITHDIHEAVYLSDYVTVMDKGNILAEFEINLEKPRKNEVRYDSRFIEYTLQVRKAISGRASNE</sequence>
<dbReference type="InterPro" id="IPR003439">
    <property type="entry name" value="ABC_transporter-like_ATP-bd"/>
</dbReference>
<dbReference type="PROSITE" id="PS50893">
    <property type="entry name" value="ABC_TRANSPORTER_2"/>
    <property type="match status" value="1"/>
</dbReference>
<dbReference type="InterPro" id="IPR003593">
    <property type="entry name" value="AAA+_ATPase"/>
</dbReference>
<dbReference type="InterPro" id="IPR050166">
    <property type="entry name" value="ABC_transporter_ATP-bind"/>
</dbReference>
<organism evidence="6 7">
    <name type="scientific">Bacillus carboniphilus</name>
    <dbReference type="NCBI Taxonomy" id="86663"/>
    <lineage>
        <taxon>Bacteria</taxon>
        <taxon>Bacillati</taxon>
        <taxon>Bacillota</taxon>
        <taxon>Bacilli</taxon>
        <taxon>Bacillales</taxon>
        <taxon>Bacillaceae</taxon>
        <taxon>Bacillus</taxon>
    </lineage>
</organism>
<accession>A0ABN0VUY4</accession>
<comment type="caution">
    <text evidence="6">The sequence shown here is derived from an EMBL/GenBank/DDBJ whole genome shotgun (WGS) entry which is preliminary data.</text>
</comment>
<dbReference type="InterPro" id="IPR017871">
    <property type="entry name" value="ABC_transporter-like_CS"/>
</dbReference>
<dbReference type="PANTHER" id="PTHR42788:SF13">
    <property type="entry name" value="ALIPHATIC SULFONATES IMPORT ATP-BINDING PROTEIN SSUB"/>
    <property type="match status" value="1"/>
</dbReference>
<dbReference type="Pfam" id="PF00005">
    <property type="entry name" value="ABC_tran"/>
    <property type="match status" value="1"/>
</dbReference>
<evidence type="ECO:0000256" key="4">
    <source>
        <dbReference type="ARBA" id="ARBA00022967"/>
    </source>
</evidence>
<gene>
    <name evidence="6" type="ORF">GCM10008967_05410</name>
</gene>
<dbReference type="CDD" id="cd03293">
    <property type="entry name" value="ABC_NrtD_SsuB_transporters"/>
    <property type="match status" value="1"/>
</dbReference>